<name>A0A401U7S7_9BACT</name>
<dbReference type="NCBIfam" id="TIGR02985">
    <property type="entry name" value="Sig70_bacteroi1"/>
    <property type="match status" value="1"/>
</dbReference>
<feature type="domain" description="RNA polymerase sigma factor 70 region 4 type 2" evidence="6">
    <location>
        <begin position="110"/>
        <end position="158"/>
    </location>
</feature>
<protein>
    <submittedName>
        <fullName evidence="7">RNA polymerase sigma-70 factor</fullName>
    </submittedName>
</protein>
<dbReference type="RefSeq" id="WP_127121593.1">
    <property type="nucleotide sequence ID" value="NZ_BHXQ01000002.1"/>
</dbReference>
<dbReference type="NCBIfam" id="TIGR02937">
    <property type="entry name" value="sigma70-ECF"/>
    <property type="match status" value="1"/>
</dbReference>
<keyword evidence="8" id="KW-1185">Reference proteome</keyword>
<proteinExistence type="inferred from homology"/>
<evidence type="ECO:0000259" key="6">
    <source>
        <dbReference type="Pfam" id="PF08281"/>
    </source>
</evidence>
<evidence type="ECO:0000256" key="3">
    <source>
        <dbReference type="ARBA" id="ARBA00023082"/>
    </source>
</evidence>
<dbReference type="InterPro" id="IPR007627">
    <property type="entry name" value="RNA_pol_sigma70_r2"/>
</dbReference>
<evidence type="ECO:0000313" key="7">
    <source>
        <dbReference type="EMBL" id="GCC50941.1"/>
    </source>
</evidence>
<evidence type="ECO:0000313" key="8">
    <source>
        <dbReference type="Proteomes" id="UP000288227"/>
    </source>
</evidence>
<keyword evidence="3" id="KW-0731">Sigma factor</keyword>
<dbReference type="PANTHER" id="PTHR43133:SF46">
    <property type="entry name" value="RNA POLYMERASE SIGMA-70 FACTOR ECF SUBFAMILY"/>
    <property type="match status" value="1"/>
</dbReference>
<gene>
    <name evidence="7" type="ORF">SanaruYs_11600</name>
</gene>
<dbReference type="Pfam" id="PF04542">
    <property type="entry name" value="Sigma70_r2"/>
    <property type="match status" value="1"/>
</dbReference>
<dbReference type="Gene3D" id="1.10.10.10">
    <property type="entry name" value="Winged helix-like DNA-binding domain superfamily/Winged helix DNA-binding domain"/>
    <property type="match status" value="1"/>
</dbReference>
<dbReference type="InterPro" id="IPR013249">
    <property type="entry name" value="RNA_pol_sigma70_r4_t2"/>
</dbReference>
<evidence type="ECO:0000256" key="1">
    <source>
        <dbReference type="ARBA" id="ARBA00010641"/>
    </source>
</evidence>
<sequence>MKQGNRLAFNSLFLAYYKSLCQFAYQYTRNKEETEEIVSDVFFSLWQNKDRINIEQSVKAYLYTCVKNASIALVKKRQPLFNDLEDVLHSYAARHHEPDRIHEYIELKEYFNQAVESLPIRCKQIFILNRFDNLKYKEISVLLNISEKTVENQIIKALVVLRNALNRYTTKHY</sequence>
<dbReference type="Gene3D" id="1.10.1740.10">
    <property type="match status" value="1"/>
</dbReference>
<accession>A0A401U7S7</accession>
<dbReference type="GO" id="GO:0006352">
    <property type="term" value="P:DNA-templated transcription initiation"/>
    <property type="evidence" value="ECO:0007669"/>
    <property type="project" value="InterPro"/>
</dbReference>
<dbReference type="SUPFAM" id="SSF88659">
    <property type="entry name" value="Sigma3 and sigma4 domains of RNA polymerase sigma factors"/>
    <property type="match status" value="1"/>
</dbReference>
<dbReference type="GO" id="GO:0003677">
    <property type="term" value="F:DNA binding"/>
    <property type="evidence" value="ECO:0007669"/>
    <property type="project" value="InterPro"/>
</dbReference>
<keyword evidence="2" id="KW-0805">Transcription regulation</keyword>
<dbReference type="AlphaFoldDB" id="A0A401U7S7"/>
<organism evidence="7 8">
    <name type="scientific">Chryseotalea sanaruensis</name>
    <dbReference type="NCBI Taxonomy" id="2482724"/>
    <lineage>
        <taxon>Bacteria</taxon>
        <taxon>Pseudomonadati</taxon>
        <taxon>Bacteroidota</taxon>
        <taxon>Cytophagia</taxon>
        <taxon>Cytophagales</taxon>
        <taxon>Chryseotaleaceae</taxon>
        <taxon>Chryseotalea</taxon>
    </lineage>
</organism>
<dbReference type="GO" id="GO:0016987">
    <property type="term" value="F:sigma factor activity"/>
    <property type="evidence" value="ECO:0007669"/>
    <property type="project" value="UniProtKB-KW"/>
</dbReference>
<dbReference type="InterPro" id="IPR013324">
    <property type="entry name" value="RNA_pol_sigma_r3/r4-like"/>
</dbReference>
<comment type="caution">
    <text evidence="7">The sequence shown here is derived from an EMBL/GenBank/DDBJ whole genome shotgun (WGS) entry which is preliminary data.</text>
</comment>
<evidence type="ECO:0000259" key="5">
    <source>
        <dbReference type="Pfam" id="PF04542"/>
    </source>
</evidence>
<dbReference type="OrthoDB" id="1524077at2"/>
<dbReference type="InterPro" id="IPR039425">
    <property type="entry name" value="RNA_pol_sigma-70-like"/>
</dbReference>
<feature type="domain" description="RNA polymerase sigma-70 region 2" evidence="5">
    <location>
        <begin position="12"/>
        <end position="78"/>
    </location>
</feature>
<reference evidence="7 8" key="1">
    <citation type="submission" date="2018-11" db="EMBL/GenBank/DDBJ databases">
        <title>Chryseotalea sanarue gen. nov., sp., nov., a member of the family Cytophagaceae, isolated from a brackish lake in Hamamatsu Japan.</title>
        <authorList>
            <person name="Maejima Y."/>
            <person name="Iino T."/>
            <person name="Muraguchi Y."/>
            <person name="Fukuda K."/>
            <person name="Ohkuma M."/>
            <person name="Moriuchi R."/>
            <person name="Dohra H."/>
            <person name="Kimbara K."/>
            <person name="Shintani M."/>
        </authorList>
    </citation>
    <scope>NUCLEOTIDE SEQUENCE [LARGE SCALE GENOMIC DNA]</scope>
    <source>
        <strain evidence="7 8">Ys</strain>
    </source>
</reference>
<dbReference type="Pfam" id="PF08281">
    <property type="entry name" value="Sigma70_r4_2"/>
    <property type="match status" value="1"/>
</dbReference>
<comment type="similarity">
    <text evidence="1">Belongs to the sigma-70 factor family. ECF subfamily.</text>
</comment>
<dbReference type="InterPro" id="IPR036388">
    <property type="entry name" value="WH-like_DNA-bd_sf"/>
</dbReference>
<evidence type="ECO:0000256" key="4">
    <source>
        <dbReference type="ARBA" id="ARBA00023163"/>
    </source>
</evidence>
<dbReference type="SUPFAM" id="SSF88946">
    <property type="entry name" value="Sigma2 domain of RNA polymerase sigma factors"/>
    <property type="match status" value="1"/>
</dbReference>
<dbReference type="InterPro" id="IPR014284">
    <property type="entry name" value="RNA_pol_sigma-70_dom"/>
</dbReference>
<dbReference type="PANTHER" id="PTHR43133">
    <property type="entry name" value="RNA POLYMERASE ECF-TYPE SIGMA FACTO"/>
    <property type="match status" value="1"/>
</dbReference>
<dbReference type="InterPro" id="IPR014327">
    <property type="entry name" value="RNA_pol_sigma70_bacteroid"/>
</dbReference>
<evidence type="ECO:0000256" key="2">
    <source>
        <dbReference type="ARBA" id="ARBA00023015"/>
    </source>
</evidence>
<dbReference type="Proteomes" id="UP000288227">
    <property type="component" value="Unassembled WGS sequence"/>
</dbReference>
<dbReference type="InterPro" id="IPR013325">
    <property type="entry name" value="RNA_pol_sigma_r2"/>
</dbReference>
<keyword evidence="4" id="KW-0804">Transcription</keyword>
<dbReference type="EMBL" id="BHXQ01000002">
    <property type="protein sequence ID" value="GCC50941.1"/>
    <property type="molecule type" value="Genomic_DNA"/>
</dbReference>